<reference evidence="1 2" key="1">
    <citation type="submission" date="2019-08" db="EMBL/GenBank/DDBJ databases">
        <title>Whole genome of Aphis craccivora.</title>
        <authorList>
            <person name="Voronova N.V."/>
            <person name="Shulinski R.S."/>
            <person name="Bandarenka Y.V."/>
            <person name="Zhorov D.G."/>
            <person name="Warner D."/>
        </authorList>
    </citation>
    <scope>NUCLEOTIDE SEQUENCE [LARGE SCALE GENOMIC DNA]</scope>
    <source>
        <strain evidence="1">180601</strain>
        <tissue evidence="1">Whole Body</tissue>
    </source>
</reference>
<dbReference type="Proteomes" id="UP000478052">
    <property type="component" value="Unassembled WGS sequence"/>
</dbReference>
<evidence type="ECO:0000313" key="1">
    <source>
        <dbReference type="EMBL" id="KAF0763600.1"/>
    </source>
</evidence>
<sequence length="52" mass="5867">MESSIRSILGLLDNAPDNLKSEDEVVINEVIENLTQIIRNKEQPSDELDTDI</sequence>
<dbReference type="AlphaFoldDB" id="A0A6G0YZH8"/>
<organism evidence="1 2">
    <name type="scientific">Aphis craccivora</name>
    <name type="common">Cowpea aphid</name>
    <dbReference type="NCBI Taxonomy" id="307492"/>
    <lineage>
        <taxon>Eukaryota</taxon>
        <taxon>Metazoa</taxon>
        <taxon>Ecdysozoa</taxon>
        <taxon>Arthropoda</taxon>
        <taxon>Hexapoda</taxon>
        <taxon>Insecta</taxon>
        <taxon>Pterygota</taxon>
        <taxon>Neoptera</taxon>
        <taxon>Paraneoptera</taxon>
        <taxon>Hemiptera</taxon>
        <taxon>Sternorrhyncha</taxon>
        <taxon>Aphidomorpha</taxon>
        <taxon>Aphidoidea</taxon>
        <taxon>Aphididae</taxon>
        <taxon>Aphidini</taxon>
        <taxon>Aphis</taxon>
        <taxon>Aphis</taxon>
    </lineage>
</organism>
<evidence type="ECO:0000313" key="2">
    <source>
        <dbReference type="Proteomes" id="UP000478052"/>
    </source>
</evidence>
<proteinExistence type="predicted"/>
<name>A0A6G0YZH8_APHCR</name>
<gene>
    <name evidence="1" type="ORF">FWK35_00002262</name>
</gene>
<accession>A0A6G0YZH8</accession>
<dbReference type="EMBL" id="VUJU01001842">
    <property type="protein sequence ID" value="KAF0763600.1"/>
    <property type="molecule type" value="Genomic_DNA"/>
</dbReference>
<keyword evidence="2" id="KW-1185">Reference proteome</keyword>
<comment type="caution">
    <text evidence="1">The sequence shown here is derived from an EMBL/GenBank/DDBJ whole genome shotgun (WGS) entry which is preliminary data.</text>
</comment>
<feature type="non-terminal residue" evidence="1">
    <location>
        <position position="52"/>
    </location>
</feature>
<protein>
    <submittedName>
        <fullName evidence="1">Uncharacterized protein</fullName>
    </submittedName>
</protein>